<dbReference type="InterPro" id="IPR007809">
    <property type="entry name" value="FlgN-like"/>
</dbReference>
<organism evidence="4 5">
    <name type="scientific">Nitrincola iocasae</name>
    <dbReference type="NCBI Taxonomy" id="2614693"/>
    <lineage>
        <taxon>Bacteria</taxon>
        <taxon>Pseudomonadati</taxon>
        <taxon>Pseudomonadota</taxon>
        <taxon>Gammaproteobacteria</taxon>
        <taxon>Oceanospirillales</taxon>
        <taxon>Oceanospirillaceae</taxon>
        <taxon>Nitrincola</taxon>
    </lineage>
</organism>
<evidence type="ECO:0000313" key="5">
    <source>
        <dbReference type="Proteomes" id="UP000325606"/>
    </source>
</evidence>
<reference evidence="4 5" key="1">
    <citation type="submission" date="2019-09" db="EMBL/GenBank/DDBJ databases">
        <title>Nitrincola iocasae sp. nov., a bacterium isolated from the sediment collected at a cold seep field in South China Sea.</title>
        <authorList>
            <person name="Zhang H."/>
            <person name="Wang H."/>
            <person name="Li C."/>
        </authorList>
    </citation>
    <scope>NUCLEOTIDE SEQUENCE [LARGE SCALE GENOMIC DNA]</scope>
    <source>
        <strain evidence="4 5">KXZD1103</strain>
    </source>
</reference>
<dbReference type="Pfam" id="PF05130">
    <property type="entry name" value="FlgN"/>
    <property type="match status" value="1"/>
</dbReference>
<proteinExistence type="inferred from homology"/>
<dbReference type="InterPro" id="IPR036679">
    <property type="entry name" value="FlgN-like_sf"/>
</dbReference>
<keyword evidence="4" id="KW-0966">Cell projection</keyword>
<keyword evidence="4" id="KW-0282">Flagellum</keyword>
<dbReference type="AlphaFoldDB" id="A0A5J6LH05"/>
<dbReference type="Proteomes" id="UP000325606">
    <property type="component" value="Chromosome"/>
</dbReference>
<dbReference type="SUPFAM" id="SSF140566">
    <property type="entry name" value="FlgN-like"/>
    <property type="match status" value="1"/>
</dbReference>
<comment type="similarity">
    <text evidence="2">Belongs to the FlgN family.</text>
</comment>
<accession>A0A5J6LH05</accession>
<evidence type="ECO:0000256" key="1">
    <source>
        <dbReference type="ARBA" id="ARBA00002397"/>
    </source>
</evidence>
<gene>
    <name evidence="4" type="ORF">F5I99_15340</name>
</gene>
<dbReference type="Gene3D" id="1.20.58.300">
    <property type="entry name" value="FlgN-like"/>
    <property type="match status" value="1"/>
</dbReference>
<keyword evidence="4" id="KW-0969">Cilium</keyword>
<name>A0A5J6LH05_9GAMM</name>
<dbReference type="RefSeq" id="WP_151057496.1">
    <property type="nucleotide sequence ID" value="NZ_CP044222.1"/>
</dbReference>
<evidence type="ECO:0000256" key="3">
    <source>
        <dbReference type="ARBA" id="ARBA00022795"/>
    </source>
</evidence>
<evidence type="ECO:0000256" key="2">
    <source>
        <dbReference type="ARBA" id="ARBA00007703"/>
    </source>
</evidence>
<dbReference type="KEGG" id="nik:F5I99_15340"/>
<keyword evidence="5" id="KW-1185">Reference proteome</keyword>
<evidence type="ECO:0000313" key="4">
    <source>
        <dbReference type="EMBL" id="QEW07758.1"/>
    </source>
</evidence>
<comment type="function">
    <text evidence="1">Required for the efficient initiation of filament assembly.</text>
</comment>
<protein>
    <submittedName>
        <fullName evidence="4">Flagellar protein FlgN</fullName>
    </submittedName>
</protein>
<keyword evidence="3" id="KW-1005">Bacterial flagellum biogenesis</keyword>
<dbReference type="EMBL" id="CP044222">
    <property type="protein sequence ID" value="QEW07758.1"/>
    <property type="molecule type" value="Genomic_DNA"/>
</dbReference>
<dbReference type="GO" id="GO:0044780">
    <property type="term" value="P:bacterial-type flagellum assembly"/>
    <property type="evidence" value="ECO:0007669"/>
    <property type="project" value="InterPro"/>
</dbReference>
<sequence length="161" mass="18092">MPTNLYEQFATLTHQGCLLFSSLQEILEQEHAVLEQRDLEGLKQTTRNKHDILLKIENNIRERNQTLTLAGFSPSEAGFESFSAEFPASLREAVLADWLQLKQQLHNVRATSKRNEQILSRSKQNVDQLLALLQGQQGSNVLYDPAGSKGNYAAQRSIGKA</sequence>